<organism evidence="2 3">
    <name type="scientific">Eutypa lata (strain UCR-EL1)</name>
    <name type="common">Grapevine dieback disease fungus</name>
    <name type="synonym">Eutypa armeniacae</name>
    <dbReference type="NCBI Taxonomy" id="1287681"/>
    <lineage>
        <taxon>Eukaryota</taxon>
        <taxon>Fungi</taxon>
        <taxon>Dikarya</taxon>
        <taxon>Ascomycota</taxon>
        <taxon>Pezizomycotina</taxon>
        <taxon>Sordariomycetes</taxon>
        <taxon>Xylariomycetidae</taxon>
        <taxon>Xylariales</taxon>
        <taxon>Diatrypaceae</taxon>
        <taxon>Eutypa</taxon>
    </lineage>
</organism>
<gene>
    <name evidence="2" type="ORF">UCREL1_11304</name>
</gene>
<proteinExistence type="predicted"/>
<name>M7T556_EUTLA</name>
<keyword evidence="3" id="KW-1185">Reference proteome</keyword>
<dbReference type="Proteomes" id="UP000012174">
    <property type="component" value="Unassembled WGS sequence"/>
</dbReference>
<protein>
    <submittedName>
        <fullName evidence="2">Uncharacterized protein</fullName>
    </submittedName>
</protein>
<feature type="compositionally biased region" description="Basic residues" evidence="1">
    <location>
        <begin position="221"/>
        <end position="236"/>
    </location>
</feature>
<evidence type="ECO:0000313" key="2">
    <source>
        <dbReference type="EMBL" id="EMR61765.1"/>
    </source>
</evidence>
<accession>M7T556</accession>
<dbReference type="EMBL" id="KB707550">
    <property type="protein sequence ID" value="EMR61765.1"/>
    <property type="molecule type" value="Genomic_DNA"/>
</dbReference>
<sequence length="250" mass="28682">MQQDPLTTWIEYYGYECSQYNRYARIVDRLQPTFDDASKKLMNSKMLRPTETQESIRDTITKFERQAEKNEAWESLEAAKAAAREALAPAEKNGNNMQGLHLTPGEREQMLTATPRLDEAKAAYESVVERNEAISAFIEATRDYYDTKQKVEWYEFLLQWILDELHEIEAEMSKHTATNTGPKALRRSMRKSAHDASEAIAECLTVKRPKKLGARAYKAGGSHKNKRQARKGSRWSRRLAGLSPECEDCV</sequence>
<dbReference type="HOGENOM" id="CLU_1111400_0_0_1"/>
<dbReference type="KEGG" id="ela:UCREL1_11304"/>
<dbReference type="AlphaFoldDB" id="M7T556"/>
<feature type="region of interest" description="Disordered" evidence="1">
    <location>
        <begin position="215"/>
        <end position="236"/>
    </location>
</feature>
<dbReference type="OrthoDB" id="5419928at2759"/>
<evidence type="ECO:0000313" key="3">
    <source>
        <dbReference type="Proteomes" id="UP000012174"/>
    </source>
</evidence>
<evidence type="ECO:0000256" key="1">
    <source>
        <dbReference type="SAM" id="MobiDB-lite"/>
    </source>
</evidence>
<reference evidence="3" key="1">
    <citation type="journal article" date="2013" name="Genome Announc.">
        <title>Draft genome sequence of the grapevine dieback fungus Eutypa lata UCR-EL1.</title>
        <authorList>
            <person name="Blanco-Ulate B."/>
            <person name="Rolshausen P.E."/>
            <person name="Cantu D."/>
        </authorList>
    </citation>
    <scope>NUCLEOTIDE SEQUENCE [LARGE SCALE GENOMIC DNA]</scope>
    <source>
        <strain evidence="3">UCR-EL1</strain>
    </source>
</reference>